<dbReference type="InterPro" id="IPR023198">
    <property type="entry name" value="PGP-like_dom2"/>
</dbReference>
<protein>
    <submittedName>
        <fullName evidence="1">HAD family hydrolase</fullName>
        <ecNumber evidence="1">3.-.-.-</ecNumber>
    </submittedName>
</protein>
<dbReference type="Proteomes" id="UP001310386">
    <property type="component" value="Unassembled WGS sequence"/>
</dbReference>
<dbReference type="EMBL" id="JAYJLD010000040">
    <property type="protein sequence ID" value="MEB3103560.1"/>
    <property type="molecule type" value="Genomic_DNA"/>
</dbReference>
<gene>
    <name evidence="1" type="ORF">VF724_18145</name>
</gene>
<dbReference type="InterPro" id="IPR050155">
    <property type="entry name" value="HAD-like_hydrolase_sf"/>
</dbReference>
<dbReference type="InterPro" id="IPR023214">
    <property type="entry name" value="HAD_sf"/>
</dbReference>
<dbReference type="SFLD" id="SFLDS00003">
    <property type="entry name" value="Haloacid_Dehalogenase"/>
    <property type="match status" value="1"/>
</dbReference>
<dbReference type="RefSeq" id="WP_371755689.1">
    <property type="nucleotide sequence ID" value="NZ_JAYJLD010000040.1"/>
</dbReference>
<reference evidence="1" key="1">
    <citation type="submission" date="2023-12" db="EMBL/GenBank/DDBJ databases">
        <title>Fervidustalea candida gen. nov., sp. nov., a novel member of the family Paenibacillaceae isolated from a geothermal area.</title>
        <authorList>
            <person name="Li W.-J."/>
            <person name="Jiao J.-Y."/>
            <person name="Chen Y."/>
        </authorList>
    </citation>
    <scope>NUCLEOTIDE SEQUENCE</scope>
    <source>
        <strain evidence="1">SYSU GA230002</strain>
    </source>
</reference>
<dbReference type="PANTHER" id="PTHR43434">
    <property type="entry name" value="PHOSPHOGLYCOLATE PHOSPHATASE"/>
    <property type="match status" value="1"/>
</dbReference>
<evidence type="ECO:0000313" key="2">
    <source>
        <dbReference type="Proteomes" id="UP001310386"/>
    </source>
</evidence>
<name>A0ABU5ZQB2_9BACL</name>
<dbReference type="InterPro" id="IPR006439">
    <property type="entry name" value="HAD-SF_hydro_IA"/>
</dbReference>
<organism evidence="1 2">
    <name type="scientific">Ferviditalea candida</name>
    <dbReference type="NCBI Taxonomy" id="3108399"/>
    <lineage>
        <taxon>Bacteria</taxon>
        <taxon>Bacillati</taxon>
        <taxon>Bacillota</taxon>
        <taxon>Bacilli</taxon>
        <taxon>Bacillales</taxon>
        <taxon>Paenibacillaceae</taxon>
        <taxon>Ferviditalea</taxon>
    </lineage>
</organism>
<dbReference type="SFLD" id="SFLDG01129">
    <property type="entry name" value="C1.5:_HAD__Beta-PGM__Phosphata"/>
    <property type="match status" value="1"/>
</dbReference>
<dbReference type="NCBIfam" id="TIGR01549">
    <property type="entry name" value="HAD-SF-IA-v1"/>
    <property type="match status" value="1"/>
</dbReference>
<dbReference type="Pfam" id="PF00702">
    <property type="entry name" value="Hydrolase"/>
    <property type="match status" value="1"/>
</dbReference>
<accession>A0ABU5ZQB2</accession>
<dbReference type="PANTHER" id="PTHR43434:SF22">
    <property type="entry name" value="PHOSPHOGLYCOLATE PHOSPHATASE"/>
    <property type="match status" value="1"/>
</dbReference>
<evidence type="ECO:0000313" key="1">
    <source>
        <dbReference type="EMBL" id="MEB3103560.1"/>
    </source>
</evidence>
<dbReference type="InterPro" id="IPR036412">
    <property type="entry name" value="HAD-like_sf"/>
</dbReference>
<dbReference type="GO" id="GO:0016787">
    <property type="term" value="F:hydrolase activity"/>
    <property type="evidence" value="ECO:0007669"/>
    <property type="project" value="UniProtKB-KW"/>
</dbReference>
<dbReference type="Gene3D" id="3.40.50.1000">
    <property type="entry name" value="HAD superfamily/HAD-like"/>
    <property type="match status" value="1"/>
</dbReference>
<keyword evidence="2" id="KW-1185">Reference proteome</keyword>
<dbReference type="Gene3D" id="1.10.150.240">
    <property type="entry name" value="Putative phosphatase, domain 2"/>
    <property type="match status" value="1"/>
</dbReference>
<dbReference type="SUPFAM" id="SSF56784">
    <property type="entry name" value="HAD-like"/>
    <property type="match status" value="1"/>
</dbReference>
<sequence length="251" mass="27967">MIKAADVRIGQEKIKIKGIGFDKDGTLFDSVKFWSYIDRIRKRNFLETAGSVAEADWESTMGFVQPDTVDHNGVLAIATMDEEILLTAGLIYKWRKLPWHECKKQAKEIFSQADKMLKLEEAFQTHAGVPEIFHRLYENQVPAGILTSDAYQRTESLMKMLGIKEMLQFIITPEQVANGKPNPEMVIKACGLLDISPFEFMVVGDSIVDMKMAKAAGSIAVGLVTYDGSEQLLAQDADYLIRAITDIAVGS</sequence>
<comment type="caution">
    <text evidence="1">The sequence shown here is derived from an EMBL/GenBank/DDBJ whole genome shotgun (WGS) entry which is preliminary data.</text>
</comment>
<proteinExistence type="predicted"/>
<dbReference type="EC" id="3.-.-.-" evidence="1"/>
<keyword evidence="1" id="KW-0378">Hydrolase</keyword>